<dbReference type="InterPro" id="IPR014966">
    <property type="entry name" value="FRG-dom"/>
</dbReference>
<accession>A0A7Y6VA89</accession>
<proteinExistence type="predicted"/>
<protein>
    <submittedName>
        <fullName evidence="2">FRG domain-containing protein</fullName>
    </submittedName>
</protein>
<evidence type="ECO:0000313" key="3">
    <source>
        <dbReference type="Proteomes" id="UP000589984"/>
    </source>
</evidence>
<dbReference type="Proteomes" id="UP000589984">
    <property type="component" value="Unassembled WGS sequence"/>
</dbReference>
<dbReference type="RefSeq" id="WP_176304797.1">
    <property type="nucleotide sequence ID" value="NZ_JABWCV010000031.1"/>
</dbReference>
<evidence type="ECO:0000259" key="1">
    <source>
        <dbReference type="SMART" id="SM00901"/>
    </source>
</evidence>
<evidence type="ECO:0000313" key="2">
    <source>
        <dbReference type="EMBL" id="NVF16214.1"/>
    </source>
</evidence>
<dbReference type="SMART" id="SM00901">
    <property type="entry name" value="FRG"/>
    <property type="match status" value="1"/>
</dbReference>
<dbReference type="EMBL" id="JABWCV010000031">
    <property type="protein sequence ID" value="NVF16214.1"/>
    <property type="molecule type" value="Genomic_DNA"/>
</dbReference>
<organism evidence="2 3">
    <name type="scientific">Vreelandella maris</name>
    <dbReference type="NCBI Taxonomy" id="2729617"/>
    <lineage>
        <taxon>Bacteria</taxon>
        <taxon>Pseudomonadati</taxon>
        <taxon>Pseudomonadota</taxon>
        <taxon>Gammaproteobacteria</taxon>
        <taxon>Oceanospirillales</taxon>
        <taxon>Halomonadaceae</taxon>
        <taxon>Vreelandella</taxon>
    </lineage>
</organism>
<dbReference type="AlphaFoldDB" id="A0A7Y6VA89"/>
<reference evidence="2 3" key="1">
    <citation type="submission" date="2020-06" db="EMBL/GenBank/DDBJ databases">
        <title>Halomonas sp. QX-1 draft genome sequence.</title>
        <authorList>
            <person name="Qiu X."/>
        </authorList>
    </citation>
    <scope>NUCLEOTIDE SEQUENCE [LARGE SCALE GENOMIC DNA]</scope>
    <source>
        <strain evidence="2 3">QX-1</strain>
    </source>
</reference>
<name>A0A7Y6VA89_9GAMM</name>
<comment type="caution">
    <text evidence="2">The sequence shown here is derived from an EMBL/GenBank/DDBJ whole genome shotgun (WGS) entry which is preliminary data.</text>
</comment>
<feature type="domain" description="FRG" evidence="1">
    <location>
        <begin position="26"/>
        <end position="167"/>
    </location>
</feature>
<keyword evidence="3" id="KW-1185">Reference proteome</keyword>
<dbReference type="Pfam" id="PF08867">
    <property type="entry name" value="FRG"/>
    <property type="match status" value="1"/>
</dbReference>
<sequence>MFVQKDFETAREMIDYLSPLDTARWPRAQYVFRGQQCTSYGLVPAAYRTKSPLAAHRVFSGLAPLASRQVYYELSLLGQFIAACDASGTNLPGDSLDVRDILRDGNRYLHHEPTSWPPRELYPLLATAQHHGAPTCLLDWTWRSYVAAYFAASGSLQNETQDRLAIWALNVEHRHLWEDLSFIEMPGSTSANLAAQSGIFTVSTIRATEGERYESTALENQIDIYRHQTEEQPGLIKMTLPVLEAGHLLLLCADLGVKGSVLFPGYEGAAREVKDFAYLMLQ</sequence>
<gene>
    <name evidence="2" type="ORF">HUO07_18900</name>
</gene>